<sequence>MDRDIEGEEHAMDDDIKIIGPAKKKEGKEGTKKRAQTQTKEESTAKYSTQEVSPKFTVKEAQSAIHSTIILSNS</sequence>
<dbReference type="Gramene" id="OPUNC02G03620.1">
    <property type="protein sequence ID" value="OPUNC02G03620.1"/>
    <property type="gene ID" value="OPUNC02G03620"/>
</dbReference>
<evidence type="ECO:0000256" key="1">
    <source>
        <dbReference type="SAM" id="MobiDB-lite"/>
    </source>
</evidence>
<organism evidence="2">
    <name type="scientific">Oryza punctata</name>
    <name type="common">Red rice</name>
    <dbReference type="NCBI Taxonomy" id="4537"/>
    <lineage>
        <taxon>Eukaryota</taxon>
        <taxon>Viridiplantae</taxon>
        <taxon>Streptophyta</taxon>
        <taxon>Embryophyta</taxon>
        <taxon>Tracheophyta</taxon>
        <taxon>Spermatophyta</taxon>
        <taxon>Magnoliopsida</taxon>
        <taxon>Liliopsida</taxon>
        <taxon>Poales</taxon>
        <taxon>Poaceae</taxon>
        <taxon>BOP clade</taxon>
        <taxon>Oryzoideae</taxon>
        <taxon>Oryzeae</taxon>
        <taxon>Oryzinae</taxon>
        <taxon>Oryza</taxon>
    </lineage>
</organism>
<reference evidence="2" key="2">
    <citation type="submission" date="2018-05" db="EMBL/GenBank/DDBJ databases">
        <title>OpunRS2 (Oryza punctata Reference Sequence Version 2).</title>
        <authorList>
            <person name="Zhang J."/>
            <person name="Kudrna D."/>
            <person name="Lee S."/>
            <person name="Talag J."/>
            <person name="Welchert J."/>
            <person name="Wing R.A."/>
        </authorList>
    </citation>
    <scope>NUCLEOTIDE SEQUENCE [LARGE SCALE GENOMIC DNA]</scope>
</reference>
<name>A0A0E0JVR7_ORYPU</name>
<proteinExistence type="predicted"/>
<evidence type="ECO:0000313" key="3">
    <source>
        <dbReference type="Proteomes" id="UP000026962"/>
    </source>
</evidence>
<feature type="region of interest" description="Disordered" evidence="1">
    <location>
        <begin position="1"/>
        <end position="51"/>
    </location>
</feature>
<dbReference type="HOGENOM" id="CLU_2692040_0_0_1"/>
<dbReference type="Proteomes" id="UP000026962">
    <property type="component" value="Chromosome 2"/>
</dbReference>
<feature type="compositionally biased region" description="Basic and acidic residues" evidence="1">
    <location>
        <begin position="1"/>
        <end position="32"/>
    </location>
</feature>
<dbReference type="AlphaFoldDB" id="A0A0E0JVR7"/>
<reference evidence="2" key="1">
    <citation type="submission" date="2015-04" db="UniProtKB">
        <authorList>
            <consortium name="EnsemblPlants"/>
        </authorList>
    </citation>
    <scope>IDENTIFICATION</scope>
</reference>
<protein>
    <submittedName>
        <fullName evidence="2">Uncharacterized protein</fullName>
    </submittedName>
</protein>
<keyword evidence="3" id="KW-1185">Reference proteome</keyword>
<dbReference type="EnsemblPlants" id="OPUNC02G03620.1">
    <property type="protein sequence ID" value="OPUNC02G03620.1"/>
    <property type="gene ID" value="OPUNC02G03620"/>
</dbReference>
<accession>A0A0E0JVR7</accession>
<evidence type="ECO:0000313" key="2">
    <source>
        <dbReference type="EnsemblPlants" id="OPUNC02G03620.1"/>
    </source>
</evidence>